<comment type="caution">
    <text evidence="1">The sequence shown here is derived from an EMBL/GenBank/DDBJ whole genome shotgun (WGS) entry which is preliminary data.</text>
</comment>
<accession>A0AAV7GYX5</accession>
<name>A0AAV7GYX5_DENCH</name>
<proteinExistence type="predicted"/>
<dbReference type="Proteomes" id="UP000775213">
    <property type="component" value="Unassembled WGS sequence"/>
</dbReference>
<dbReference type="AlphaFoldDB" id="A0AAV7GYX5"/>
<evidence type="ECO:0000313" key="1">
    <source>
        <dbReference type="EMBL" id="KAH0460733.1"/>
    </source>
</evidence>
<keyword evidence="2" id="KW-1185">Reference proteome</keyword>
<dbReference type="EMBL" id="JAGFBR010000009">
    <property type="protein sequence ID" value="KAH0460733.1"/>
    <property type="molecule type" value="Genomic_DNA"/>
</dbReference>
<evidence type="ECO:0000313" key="2">
    <source>
        <dbReference type="Proteomes" id="UP000775213"/>
    </source>
</evidence>
<protein>
    <submittedName>
        <fullName evidence="1">Uncharacterized protein</fullName>
    </submittedName>
</protein>
<gene>
    <name evidence="1" type="ORF">IEQ34_008308</name>
</gene>
<sequence>MKLQVSGGGPIELRCQVVVWWNSKDQVVVQRNSGVRWWFGGTLGVRWWSSRTPLTGQQRKGTPFLTASMVEFQPQCDMKQAIAGCFRTFCCGDQPTILPRSATLSLNPEG</sequence>
<organism evidence="1 2">
    <name type="scientific">Dendrobium chrysotoxum</name>
    <name type="common">Orchid</name>
    <dbReference type="NCBI Taxonomy" id="161865"/>
    <lineage>
        <taxon>Eukaryota</taxon>
        <taxon>Viridiplantae</taxon>
        <taxon>Streptophyta</taxon>
        <taxon>Embryophyta</taxon>
        <taxon>Tracheophyta</taxon>
        <taxon>Spermatophyta</taxon>
        <taxon>Magnoliopsida</taxon>
        <taxon>Liliopsida</taxon>
        <taxon>Asparagales</taxon>
        <taxon>Orchidaceae</taxon>
        <taxon>Epidendroideae</taxon>
        <taxon>Malaxideae</taxon>
        <taxon>Dendrobiinae</taxon>
        <taxon>Dendrobium</taxon>
    </lineage>
</organism>
<reference evidence="1 2" key="1">
    <citation type="journal article" date="2021" name="Hortic Res">
        <title>Chromosome-scale assembly of the Dendrobium chrysotoxum genome enhances the understanding of orchid evolution.</title>
        <authorList>
            <person name="Zhang Y."/>
            <person name="Zhang G.Q."/>
            <person name="Zhang D."/>
            <person name="Liu X.D."/>
            <person name="Xu X.Y."/>
            <person name="Sun W.H."/>
            <person name="Yu X."/>
            <person name="Zhu X."/>
            <person name="Wang Z.W."/>
            <person name="Zhao X."/>
            <person name="Zhong W.Y."/>
            <person name="Chen H."/>
            <person name="Yin W.L."/>
            <person name="Huang T."/>
            <person name="Niu S.C."/>
            <person name="Liu Z.J."/>
        </authorList>
    </citation>
    <scope>NUCLEOTIDE SEQUENCE [LARGE SCALE GENOMIC DNA]</scope>
    <source>
        <strain evidence="1">Lindl</strain>
    </source>
</reference>